<name>A0ABV7T3K2_9GAMM</name>
<dbReference type="Pfam" id="PF13449">
    <property type="entry name" value="Phytase-like"/>
    <property type="match status" value="1"/>
</dbReference>
<reference evidence="4" key="1">
    <citation type="journal article" date="2019" name="Int. J. Syst. Evol. Microbiol.">
        <title>The Global Catalogue of Microorganisms (GCM) 10K type strain sequencing project: providing services to taxonomists for standard genome sequencing and annotation.</title>
        <authorList>
            <consortium name="The Broad Institute Genomics Platform"/>
            <consortium name="The Broad Institute Genome Sequencing Center for Infectious Disease"/>
            <person name="Wu L."/>
            <person name="Ma J."/>
        </authorList>
    </citation>
    <scope>NUCLEOTIDE SEQUENCE [LARGE SCALE GENOMIC DNA]</scope>
    <source>
        <strain evidence="4">KCTC 42447</strain>
    </source>
</reference>
<protein>
    <submittedName>
        <fullName evidence="3">Esterase-like activity of phytase family protein</fullName>
    </submittedName>
</protein>
<evidence type="ECO:0000313" key="4">
    <source>
        <dbReference type="Proteomes" id="UP001595630"/>
    </source>
</evidence>
<dbReference type="Proteomes" id="UP001595630">
    <property type="component" value="Unassembled WGS sequence"/>
</dbReference>
<feature type="signal peptide" evidence="1">
    <location>
        <begin position="1"/>
        <end position="19"/>
    </location>
</feature>
<feature type="domain" description="Phytase-like" evidence="2">
    <location>
        <begin position="42"/>
        <end position="192"/>
    </location>
</feature>
<dbReference type="RefSeq" id="WP_386363364.1">
    <property type="nucleotide sequence ID" value="NZ_JBHRXZ010000017.1"/>
</dbReference>
<sequence>MIRALGVIALLALPLYSAAETSPPPPELVLVSEHPVEGIPGGNLSGLAWCGDGLQAVSDRDDHHLYRLDMREAVWQAEAERLEPPPVPDSGLPWGLRMRTLAISPLRGGSLDFEGLSCDALGNRYLLSEGHAAVLRVSATGDAQWLDLPRSLLRQARASGMMLKYNALYEGIAVDPKGERLWLAAERERRGLLVVHRNGARWRCTGGCVLLSEGGMVHSPVREEERWVSKDFTALAWFDNKLFTLERAAHQLCRRNPANGEVERCWSFAATAGEADRRYAQGDGHAEALWVDADGVWVGLDNNFLPRGDGDARPIIWRFAAPRGGWGARR</sequence>
<proteinExistence type="predicted"/>
<evidence type="ECO:0000313" key="3">
    <source>
        <dbReference type="EMBL" id="MFC3607715.1"/>
    </source>
</evidence>
<keyword evidence="1" id="KW-0732">Signal</keyword>
<organism evidence="3 4">
    <name type="scientific">Stutzerimonas tarimensis</name>
    <dbReference type="NCBI Taxonomy" id="1507735"/>
    <lineage>
        <taxon>Bacteria</taxon>
        <taxon>Pseudomonadati</taxon>
        <taxon>Pseudomonadota</taxon>
        <taxon>Gammaproteobacteria</taxon>
        <taxon>Pseudomonadales</taxon>
        <taxon>Pseudomonadaceae</taxon>
        <taxon>Stutzerimonas</taxon>
    </lineage>
</organism>
<dbReference type="SUPFAM" id="SSF101898">
    <property type="entry name" value="NHL repeat"/>
    <property type="match status" value="1"/>
</dbReference>
<evidence type="ECO:0000259" key="2">
    <source>
        <dbReference type="Pfam" id="PF13449"/>
    </source>
</evidence>
<evidence type="ECO:0000256" key="1">
    <source>
        <dbReference type="SAM" id="SignalP"/>
    </source>
</evidence>
<comment type="caution">
    <text evidence="3">The sequence shown here is derived from an EMBL/GenBank/DDBJ whole genome shotgun (WGS) entry which is preliminary data.</text>
</comment>
<dbReference type="InterPro" id="IPR027372">
    <property type="entry name" value="Phytase-like_dom"/>
</dbReference>
<dbReference type="EMBL" id="JBHRXZ010000017">
    <property type="protein sequence ID" value="MFC3607715.1"/>
    <property type="molecule type" value="Genomic_DNA"/>
</dbReference>
<gene>
    <name evidence="3" type="ORF">ACFOMF_08005</name>
</gene>
<accession>A0ABV7T3K2</accession>
<keyword evidence="4" id="KW-1185">Reference proteome</keyword>
<feature type="chain" id="PRO_5047420635" evidence="1">
    <location>
        <begin position="20"/>
        <end position="330"/>
    </location>
</feature>